<comment type="caution">
    <text evidence="1">The sequence shown here is derived from an EMBL/GenBank/DDBJ whole genome shotgun (WGS) entry which is preliminary data.</text>
</comment>
<name>A0AAV5T0D6_9BILA</name>
<evidence type="ECO:0000313" key="2">
    <source>
        <dbReference type="Proteomes" id="UP001432027"/>
    </source>
</evidence>
<protein>
    <submittedName>
        <fullName evidence="1">Uncharacterized protein</fullName>
    </submittedName>
</protein>
<evidence type="ECO:0000313" key="1">
    <source>
        <dbReference type="EMBL" id="GMS87044.1"/>
    </source>
</evidence>
<feature type="non-terminal residue" evidence="1">
    <location>
        <position position="1"/>
    </location>
</feature>
<reference evidence="1" key="1">
    <citation type="submission" date="2023-10" db="EMBL/GenBank/DDBJ databases">
        <title>Genome assembly of Pristionchus species.</title>
        <authorList>
            <person name="Yoshida K."/>
            <person name="Sommer R.J."/>
        </authorList>
    </citation>
    <scope>NUCLEOTIDE SEQUENCE</scope>
    <source>
        <strain evidence="1">RS0144</strain>
    </source>
</reference>
<organism evidence="1 2">
    <name type="scientific">Pristionchus entomophagus</name>
    <dbReference type="NCBI Taxonomy" id="358040"/>
    <lineage>
        <taxon>Eukaryota</taxon>
        <taxon>Metazoa</taxon>
        <taxon>Ecdysozoa</taxon>
        <taxon>Nematoda</taxon>
        <taxon>Chromadorea</taxon>
        <taxon>Rhabditida</taxon>
        <taxon>Rhabditina</taxon>
        <taxon>Diplogasteromorpha</taxon>
        <taxon>Diplogasteroidea</taxon>
        <taxon>Neodiplogasteridae</taxon>
        <taxon>Pristionchus</taxon>
    </lineage>
</organism>
<sequence>PRPSQPVTKSIECGRLPVLAVRLPFSIDERRTWKVQYSYRIDRRISLRVSGEVKIVGATQGLNNSDTVFSRSSGRVQRGREGRVRVEANFTTVSSSFYRSVARVGWRAEYGRGAVVSHPPLQDTLVPYCVVRIR</sequence>
<proteinExistence type="predicted"/>
<keyword evidence="2" id="KW-1185">Reference proteome</keyword>
<dbReference type="AlphaFoldDB" id="A0AAV5T0D6"/>
<accession>A0AAV5T0D6</accession>
<dbReference type="Proteomes" id="UP001432027">
    <property type="component" value="Unassembled WGS sequence"/>
</dbReference>
<dbReference type="EMBL" id="BTSX01000002">
    <property type="protein sequence ID" value="GMS87044.1"/>
    <property type="molecule type" value="Genomic_DNA"/>
</dbReference>
<gene>
    <name evidence="1" type="ORF">PENTCL1PPCAC_9219</name>
</gene>